<dbReference type="PANTHER" id="PTHR12993">
    <property type="entry name" value="N-ACETYLGLUCOSAMINYL-PHOSPHATIDYLINOSITOL DE-N-ACETYLASE-RELATED"/>
    <property type="match status" value="1"/>
</dbReference>
<evidence type="ECO:0000313" key="6">
    <source>
        <dbReference type="Proteomes" id="UP001054889"/>
    </source>
</evidence>
<dbReference type="InterPro" id="IPR024078">
    <property type="entry name" value="LmbE-like_dom_sf"/>
</dbReference>
<dbReference type="Proteomes" id="UP001054889">
    <property type="component" value="Unassembled WGS sequence"/>
</dbReference>
<sequence length="644" mass="65846">MAGFDRSTEKIRTTGLPVSCGDYAEIGLLFEQLPRRPPESMAWIWMLSAAGAVLLWAISLGRILSSPAPSCLPPSPHFMSPLRGDRRSRNVLLVIAHPDDESMYASSSLRLFCSSSQKVTTFTFCVCLKVRCYDLKLNTYFCGNADGLGNTRKEELYHACDTFKILTFDSHGISGHPNHQDVHHGIWISSFPPLPPTQPHPAAADDLAAAAAMAGRPPSPSFPHLPSSFAASGSTTVATGPAATSGPATAASGPAAAAAALGGARTGAGSSASAAAAATPLGERWRSAAAGAPAAGPAVAAFRLAGPDLAALGLDLAALGPNLALAGPPATVGPASAVGPTADLATVDLAAMDVGPAVGTVGPATAVATSAVGPTTATMGSAIVGARRSLTTADKGKQVRDDLVLDEITRGLAPAQAPTALVAAPPASTAPTSHLPPWCYSTYARRGGGGVATAVGGGGGGSGEYYCSGFCDLDSCPWGFAWPSFNNPWFTDGPYSATRGTVDLACATRGPGALACATHGLVSTSCATRGPGVFVCATRGPVATSCAVGAPGFAARFAEPMQFNVLSSATSIYNSKFLHENGQGNIEAWQLASLNLFRKYSGPLDIWLASQITSSSKEPTYTLVNNSPSRSYQAMAAHRSQWVW</sequence>
<dbReference type="EMBL" id="BQKI01000079">
    <property type="protein sequence ID" value="GJN27796.1"/>
    <property type="molecule type" value="Genomic_DNA"/>
</dbReference>
<keyword evidence="6" id="KW-1185">Reference proteome</keyword>
<dbReference type="Gene3D" id="3.40.50.10320">
    <property type="entry name" value="LmbE-like"/>
    <property type="match status" value="1"/>
</dbReference>
<dbReference type="GO" id="GO:0005783">
    <property type="term" value="C:endoplasmic reticulum"/>
    <property type="evidence" value="ECO:0007669"/>
    <property type="project" value="TreeGrafter"/>
</dbReference>
<evidence type="ECO:0000256" key="2">
    <source>
        <dbReference type="ARBA" id="ARBA00012176"/>
    </source>
</evidence>
<dbReference type="AlphaFoldDB" id="A0AAV5F0K7"/>
<dbReference type="InterPro" id="IPR003737">
    <property type="entry name" value="GlcNAc_PI_deacetylase-related"/>
</dbReference>
<comment type="caution">
    <text evidence="5">The sequence shown here is derived from an EMBL/GenBank/DDBJ whole genome shotgun (WGS) entry which is preliminary data.</text>
</comment>
<feature type="transmembrane region" description="Helical" evidence="4">
    <location>
        <begin position="42"/>
        <end position="64"/>
    </location>
</feature>
<dbReference type="GO" id="GO:0000225">
    <property type="term" value="F:N-acetylglucosaminylphosphatidylinositol deacetylase activity"/>
    <property type="evidence" value="ECO:0007669"/>
    <property type="project" value="UniProtKB-EC"/>
</dbReference>
<evidence type="ECO:0000256" key="4">
    <source>
        <dbReference type="SAM" id="Phobius"/>
    </source>
</evidence>
<evidence type="ECO:0000256" key="3">
    <source>
        <dbReference type="SAM" id="MobiDB-lite"/>
    </source>
</evidence>
<proteinExistence type="inferred from homology"/>
<organism evidence="5 6">
    <name type="scientific">Eleusine coracana subsp. coracana</name>
    <dbReference type="NCBI Taxonomy" id="191504"/>
    <lineage>
        <taxon>Eukaryota</taxon>
        <taxon>Viridiplantae</taxon>
        <taxon>Streptophyta</taxon>
        <taxon>Embryophyta</taxon>
        <taxon>Tracheophyta</taxon>
        <taxon>Spermatophyta</taxon>
        <taxon>Magnoliopsida</taxon>
        <taxon>Liliopsida</taxon>
        <taxon>Poales</taxon>
        <taxon>Poaceae</taxon>
        <taxon>PACMAD clade</taxon>
        <taxon>Chloridoideae</taxon>
        <taxon>Cynodonteae</taxon>
        <taxon>Eleusininae</taxon>
        <taxon>Eleusine</taxon>
    </lineage>
</organism>
<dbReference type="EC" id="3.5.1.89" evidence="2"/>
<evidence type="ECO:0000256" key="1">
    <source>
        <dbReference type="ARBA" id="ARBA00006066"/>
    </source>
</evidence>
<keyword evidence="4" id="KW-0472">Membrane</keyword>
<reference evidence="5" key="1">
    <citation type="journal article" date="2018" name="DNA Res.">
        <title>Multiple hybrid de novo genome assembly of finger millet, an orphan allotetraploid crop.</title>
        <authorList>
            <person name="Hatakeyama M."/>
            <person name="Aluri S."/>
            <person name="Balachadran M.T."/>
            <person name="Sivarajan S.R."/>
            <person name="Patrignani A."/>
            <person name="Gruter S."/>
            <person name="Poveda L."/>
            <person name="Shimizu-Inatsugi R."/>
            <person name="Baeten J."/>
            <person name="Francoijs K.J."/>
            <person name="Nataraja K.N."/>
            <person name="Reddy Y.A.N."/>
            <person name="Phadnis S."/>
            <person name="Ravikumar R.L."/>
            <person name="Schlapbach R."/>
            <person name="Sreeman S.M."/>
            <person name="Shimizu K.K."/>
        </authorList>
    </citation>
    <scope>NUCLEOTIDE SEQUENCE</scope>
</reference>
<accession>A0AAV5F0K7</accession>
<gene>
    <name evidence="5" type="primary">gb15847</name>
    <name evidence="5" type="ORF">PR202_gb15847</name>
</gene>
<comment type="similarity">
    <text evidence="1">Belongs to the PIGL family.</text>
</comment>
<feature type="region of interest" description="Disordered" evidence="3">
    <location>
        <begin position="208"/>
        <end position="228"/>
    </location>
</feature>
<evidence type="ECO:0000313" key="5">
    <source>
        <dbReference type="EMBL" id="GJN27796.1"/>
    </source>
</evidence>
<reference evidence="5" key="2">
    <citation type="submission" date="2021-12" db="EMBL/GenBank/DDBJ databases">
        <title>Resequencing data analysis of finger millet.</title>
        <authorList>
            <person name="Hatakeyama M."/>
            <person name="Aluri S."/>
            <person name="Balachadran M.T."/>
            <person name="Sivarajan S.R."/>
            <person name="Poveda L."/>
            <person name="Shimizu-Inatsugi R."/>
            <person name="Schlapbach R."/>
            <person name="Sreeman S.M."/>
            <person name="Shimizu K.K."/>
        </authorList>
    </citation>
    <scope>NUCLEOTIDE SEQUENCE</scope>
</reference>
<name>A0AAV5F0K7_ELECO</name>
<dbReference type="SUPFAM" id="SSF102588">
    <property type="entry name" value="LmbE-like"/>
    <property type="match status" value="1"/>
</dbReference>
<keyword evidence="4" id="KW-1133">Transmembrane helix</keyword>
<protein>
    <recommendedName>
        <fullName evidence="2">N-acetylglucosaminylphosphatidylinositol deacetylase</fullName>
        <ecNumber evidence="2">3.5.1.89</ecNumber>
    </recommendedName>
</protein>
<dbReference type="PANTHER" id="PTHR12993:SF11">
    <property type="entry name" value="N-ACETYLGLUCOSAMINYL-PHOSPHATIDYLINOSITOL DE-N-ACETYLASE"/>
    <property type="match status" value="1"/>
</dbReference>
<keyword evidence="4" id="KW-0812">Transmembrane</keyword>